<gene>
    <name evidence="2" type="ORF">NQ519_01635</name>
</gene>
<keyword evidence="1" id="KW-0812">Transmembrane</keyword>
<dbReference type="Proteomes" id="UP001058267">
    <property type="component" value="Chromosome"/>
</dbReference>
<keyword evidence="1" id="KW-0472">Membrane</keyword>
<dbReference type="PROSITE" id="PS51257">
    <property type="entry name" value="PROKAR_LIPOPROTEIN"/>
    <property type="match status" value="1"/>
</dbReference>
<feature type="transmembrane region" description="Helical" evidence="1">
    <location>
        <begin position="12"/>
        <end position="30"/>
    </location>
</feature>
<accession>A0ABY5V7T0</accession>
<organism evidence="2 3">
    <name type="scientific">Alistipes senegalensis JC50</name>
    <dbReference type="NCBI Taxonomy" id="1033732"/>
    <lineage>
        <taxon>Bacteria</taxon>
        <taxon>Pseudomonadati</taxon>
        <taxon>Bacteroidota</taxon>
        <taxon>Bacteroidia</taxon>
        <taxon>Bacteroidales</taxon>
        <taxon>Rikenellaceae</taxon>
        <taxon>Alistipes</taxon>
    </lineage>
</organism>
<sequence>MSAKTNVSFRTVWGVCMALAYTGIACVVLFTPLLLRYNGANDPQLPDENAALRIVLGIVFLVYGLMRGYSTWMKFKANNQ</sequence>
<protein>
    <submittedName>
        <fullName evidence="2">Uncharacterized protein</fullName>
    </submittedName>
</protein>
<name>A0ABY5V7T0_9BACT</name>
<feature type="transmembrane region" description="Helical" evidence="1">
    <location>
        <begin position="50"/>
        <end position="66"/>
    </location>
</feature>
<evidence type="ECO:0000256" key="1">
    <source>
        <dbReference type="SAM" id="Phobius"/>
    </source>
</evidence>
<proteinExistence type="predicted"/>
<reference evidence="2" key="1">
    <citation type="journal article" date="2022" name="Cell">
        <title>Design, construction, and in vivo augmentation of a complex gut microbiome.</title>
        <authorList>
            <person name="Cheng A.G."/>
            <person name="Ho P.Y."/>
            <person name="Aranda-Diaz A."/>
            <person name="Jain S."/>
            <person name="Yu F.B."/>
            <person name="Meng X."/>
            <person name="Wang M."/>
            <person name="Iakiviak M."/>
            <person name="Nagashima K."/>
            <person name="Zhao A."/>
            <person name="Murugkar P."/>
            <person name="Patil A."/>
            <person name="Atabakhsh K."/>
            <person name="Weakley A."/>
            <person name="Yan J."/>
            <person name="Brumbaugh A.R."/>
            <person name="Higginbottom S."/>
            <person name="Dimas A."/>
            <person name="Shiver A.L."/>
            <person name="Deutschbauer A."/>
            <person name="Neff N."/>
            <person name="Sonnenburg J.L."/>
            <person name="Huang K.C."/>
            <person name="Fischbach M.A."/>
        </authorList>
    </citation>
    <scope>NUCLEOTIDE SEQUENCE</scope>
    <source>
        <strain evidence="2">JC50</strain>
    </source>
</reference>
<evidence type="ECO:0000313" key="3">
    <source>
        <dbReference type="Proteomes" id="UP001058267"/>
    </source>
</evidence>
<dbReference type="EMBL" id="CP102252">
    <property type="protein sequence ID" value="UWN65562.1"/>
    <property type="molecule type" value="Genomic_DNA"/>
</dbReference>
<keyword evidence="1" id="KW-1133">Transmembrane helix</keyword>
<dbReference type="RefSeq" id="WP_147513139.1">
    <property type="nucleotide sequence ID" value="NZ_CP102252.1"/>
</dbReference>
<evidence type="ECO:0000313" key="2">
    <source>
        <dbReference type="EMBL" id="UWN65562.1"/>
    </source>
</evidence>
<keyword evidence="3" id="KW-1185">Reference proteome</keyword>